<evidence type="ECO:0000313" key="2">
    <source>
        <dbReference type="EMBL" id="QJA49535.1"/>
    </source>
</evidence>
<feature type="compositionally biased region" description="Basic and acidic residues" evidence="1">
    <location>
        <begin position="42"/>
        <end position="68"/>
    </location>
</feature>
<proteinExistence type="predicted"/>
<accession>A0A6H1ZQH7</accession>
<name>A0A6H1ZQH7_9ZZZZ</name>
<dbReference type="EMBL" id="MT144141">
    <property type="protein sequence ID" value="QJA49535.1"/>
    <property type="molecule type" value="Genomic_DNA"/>
</dbReference>
<organism evidence="2">
    <name type="scientific">viral metagenome</name>
    <dbReference type="NCBI Taxonomy" id="1070528"/>
    <lineage>
        <taxon>unclassified sequences</taxon>
        <taxon>metagenomes</taxon>
        <taxon>organismal metagenomes</taxon>
    </lineage>
</organism>
<dbReference type="AlphaFoldDB" id="A0A6H1ZQH7"/>
<gene>
    <name evidence="2" type="ORF">TM448A01396_0015</name>
</gene>
<protein>
    <submittedName>
        <fullName evidence="2">Uncharacterized protein</fullName>
    </submittedName>
</protein>
<reference evidence="2" key="1">
    <citation type="submission" date="2020-03" db="EMBL/GenBank/DDBJ databases">
        <title>The deep terrestrial virosphere.</title>
        <authorList>
            <person name="Holmfeldt K."/>
            <person name="Nilsson E."/>
            <person name="Simone D."/>
            <person name="Lopez-Fernandez M."/>
            <person name="Wu X."/>
            <person name="de Brujin I."/>
            <person name="Lundin D."/>
            <person name="Andersson A."/>
            <person name="Bertilsson S."/>
            <person name="Dopson M."/>
        </authorList>
    </citation>
    <scope>NUCLEOTIDE SEQUENCE</scope>
    <source>
        <strain evidence="2">TM448A01396</strain>
    </source>
</reference>
<sequence length="74" mass="8449">MTVETCLKLAEHCKSKGDLAGEKMYLERADRKIARYPKYAHLRKEEPETKAKKPSKKTDSNEKNEVLDGQKPTG</sequence>
<evidence type="ECO:0000256" key="1">
    <source>
        <dbReference type="SAM" id="MobiDB-lite"/>
    </source>
</evidence>
<feature type="region of interest" description="Disordered" evidence="1">
    <location>
        <begin position="37"/>
        <end position="74"/>
    </location>
</feature>